<dbReference type="InterPro" id="IPR051969">
    <property type="entry name" value="Zinc-finger_DNA-bd_regulators"/>
</dbReference>
<evidence type="ECO:0000256" key="6">
    <source>
        <dbReference type="ARBA" id="ARBA00023015"/>
    </source>
</evidence>
<dbReference type="PROSITE" id="PS50157">
    <property type="entry name" value="ZINC_FINGER_C2H2_2"/>
    <property type="match status" value="2"/>
</dbReference>
<keyword evidence="13" id="KW-1185">Reference proteome</keyword>
<dbReference type="OrthoDB" id="10042249at2759"/>
<keyword evidence="5" id="KW-0862">Zinc</keyword>
<evidence type="ECO:0000256" key="8">
    <source>
        <dbReference type="ARBA" id="ARBA00023242"/>
    </source>
</evidence>
<evidence type="ECO:0000256" key="7">
    <source>
        <dbReference type="ARBA" id="ARBA00023163"/>
    </source>
</evidence>
<feature type="domain" description="C2H2-type" evidence="11">
    <location>
        <begin position="1012"/>
        <end position="1039"/>
    </location>
</feature>
<evidence type="ECO:0000256" key="2">
    <source>
        <dbReference type="ARBA" id="ARBA00022723"/>
    </source>
</evidence>
<dbReference type="FunFam" id="3.30.160.60:FF:000145">
    <property type="entry name" value="Zinc finger protein 574"/>
    <property type="match status" value="1"/>
</dbReference>
<keyword evidence="6" id="KW-0805">Transcription regulation</keyword>
<evidence type="ECO:0000259" key="11">
    <source>
        <dbReference type="PROSITE" id="PS50157"/>
    </source>
</evidence>
<keyword evidence="3" id="KW-0677">Repeat</keyword>
<gene>
    <name evidence="12" type="ORF">SBAD_LOCUS10063</name>
</gene>
<dbReference type="Pfam" id="PF00096">
    <property type="entry name" value="zf-C2H2"/>
    <property type="match status" value="2"/>
</dbReference>
<dbReference type="GO" id="GO:0000978">
    <property type="term" value="F:RNA polymerase II cis-regulatory region sequence-specific DNA binding"/>
    <property type="evidence" value="ECO:0007669"/>
    <property type="project" value="TreeGrafter"/>
</dbReference>
<dbReference type="SMART" id="SM00355">
    <property type="entry name" value="ZnF_C2H2"/>
    <property type="match status" value="3"/>
</dbReference>
<dbReference type="PANTHER" id="PTHR45944">
    <property type="entry name" value="SCHNURRI, ISOFORM F"/>
    <property type="match status" value="1"/>
</dbReference>
<dbReference type="Gene3D" id="3.30.160.60">
    <property type="entry name" value="Classic Zinc Finger"/>
    <property type="match status" value="2"/>
</dbReference>
<dbReference type="EMBL" id="UZAM01013549">
    <property type="protein sequence ID" value="VDP28580.1"/>
    <property type="molecule type" value="Genomic_DNA"/>
</dbReference>
<dbReference type="GO" id="GO:0005634">
    <property type="term" value="C:nucleus"/>
    <property type="evidence" value="ECO:0007669"/>
    <property type="project" value="UniProtKB-SubCell"/>
</dbReference>
<name>A0A3P8CD16_9BILA</name>
<comment type="subcellular location">
    <subcellularLocation>
        <location evidence="1">Nucleus</location>
    </subcellularLocation>
</comment>
<accession>A0A3P8CD16</accession>
<keyword evidence="7" id="KW-0804">Transcription</keyword>
<dbReference type="GO" id="GO:0000981">
    <property type="term" value="F:DNA-binding transcription factor activity, RNA polymerase II-specific"/>
    <property type="evidence" value="ECO:0007669"/>
    <property type="project" value="TreeGrafter"/>
</dbReference>
<evidence type="ECO:0000256" key="10">
    <source>
        <dbReference type="SAM" id="MobiDB-lite"/>
    </source>
</evidence>
<reference evidence="12 13" key="1">
    <citation type="submission" date="2018-11" db="EMBL/GenBank/DDBJ databases">
        <authorList>
            <consortium name="Pathogen Informatics"/>
        </authorList>
    </citation>
    <scope>NUCLEOTIDE SEQUENCE [LARGE SCALE GENOMIC DNA]</scope>
</reference>
<organism evidence="12 13">
    <name type="scientific">Soboliphyme baturini</name>
    <dbReference type="NCBI Taxonomy" id="241478"/>
    <lineage>
        <taxon>Eukaryota</taxon>
        <taxon>Metazoa</taxon>
        <taxon>Ecdysozoa</taxon>
        <taxon>Nematoda</taxon>
        <taxon>Enoplea</taxon>
        <taxon>Dorylaimia</taxon>
        <taxon>Dioctophymatida</taxon>
        <taxon>Dioctophymatoidea</taxon>
        <taxon>Soboliphymatidae</taxon>
        <taxon>Soboliphyme</taxon>
    </lineage>
</organism>
<dbReference type="PROSITE" id="PS00028">
    <property type="entry name" value="ZINC_FINGER_C2H2_1"/>
    <property type="match status" value="3"/>
</dbReference>
<proteinExistence type="predicted"/>
<evidence type="ECO:0000256" key="5">
    <source>
        <dbReference type="ARBA" id="ARBA00022833"/>
    </source>
</evidence>
<keyword evidence="2" id="KW-0479">Metal-binding</keyword>
<evidence type="ECO:0000313" key="12">
    <source>
        <dbReference type="EMBL" id="VDP28580.1"/>
    </source>
</evidence>
<feature type="region of interest" description="Disordered" evidence="10">
    <location>
        <begin position="444"/>
        <end position="469"/>
    </location>
</feature>
<feature type="region of interest" description="Disordered" evidence="10">
    <location>
        <begin position="1092"/>
        <end position="1117"/>
    </location>
</feature>
<evidence type="ECO:0000256" key="1">
    <source>
        <dbReference type="ARBA" id="ARBA00004123"/>
    </source>
</evidence>
<dbReference type="Proteomes" id="UP000270296">
    <property type="component" value="Unassembled WGS sequence"/>
</dbReference>
<dbReference type="PANTHER" id="PTHR45944:SF2">
    <property type="entry name" value="SCHNURRI, ISOFORM F"/>
    <property type="match status" value="1"/>
</dbReference>
<dbReference type="FunFam" id="3.30.160.60:FF:000594">
    <property type="entry name" value="Transcription factor HIVEP2"/>
    <property type="match status" value="1"/>
</dbReference>
<evidence type="ECO:0000256" key="4">
    <source>
        <dbReference type="ARBA" id="ARBA00022771"/>
    </source>
</evidence>
<dbReference type="AlphaFoldDB" id="A0A3P8CD16"/>
<dbReference type="SUPFAM" id="SSF57667">
    <property type="entry name" value="beta-beta-alpha zinc fingers"/>
    <property type="match status" value="1"/>
</dbReference>
<keyword evidence="4 9" id="KW-0863">Zinc-finger</keyword>
<dbReference type="InterPro" id="IPR013087">
    <property type="entry name" value="Znf_C2H2_type"/>
</dbReference>
<feature type="domain" description="C2H2-type" evidence="11">
    <location>
        <begin position="1040"/>
        <end position="1069"/>
    </location>
</feature>
<dbReference type="InterPro" id="IPR036236">
    <property type="entry name" value="Znf_C2H2_sf"/>
</dbReference>
<feature type="compositionally biased region" description="Low complexity" evidence="10">
    <location>
        <begin position="449"/>
        <end position="469"/>
    </location>
</feature>
<evidence type="ECO:0000256" key="3">
    <source>
        <dbReference type="ARBA" id="ARBA00022737"/>
    </source>
</evidence>
<sequence length="1117" mass="118740">MLHVQSSGRHADEVWRNHGFHFERTIVPNDKVDCEDRLVIDLTPSPRTSPCVESLPHAAPHSGDMYDSYTKRMSLAPPCSLPSVSPQQQLYVAAEGCMPSHVAGTGSCFPPAGGSQILCREGLSRLILQQQYNAALARIAAAAAASSPIPSAVGVASGAGGGNQYFTTLPYPCLLTPLPSRFSSYCMPAAVGLSGSGIQDSKALNRDAGSKCNSSFIKPNLTTDDQSCAGECTNSGVSVTGTMCSGGNGRTEPGSLATATPSASVVVSRPMLVGGTKTPLVAVSSKMDDPLSLSMAMAAPGVGGRLLVHRSVPNSKAVEEHISRLISENEALLEPSPSALSSYNQHRLLPGATLLKACRSQSLVESEMSCAVSRASIVGSRSRHNKSGALTALHFQKQVQEAMKDSLNSSFVCRFCHVHFRNQESVKAHEFRCAHREFSPVRECERTSPLRSRSPSPSPSSSSSSSSLSSSDSAVVASASATAAAAAATSMRGRGDECSSEEPQHALSATCSVTTAVASCSTTPLCSSSVSTAIVKDMIENKHPLKKRILAQAENQKYAVLAIVPSSSFDSSPTTSDFTAGIDSSSPMAISPRFKRAGENALLHVSQPQSDLCAPSSSGAVPVSICPNVNSICDMQADCGTYVVASVTATSTTSSTDVQRQTLRADASPCATATATSDVASLASVQSSTCFRPYCVTVKVPHVVDMEPMRSCKRPAQVTQSTYCCLRRAIPNSSVLYHNQRSSAYAVWPQKTVNVAEAQMNVLMMAGCNMNQKRFHYKYATANKLSRQMRMTHSSYWEYSKKLQKLAVAALIPSTTSASCSLSGVLHSADAADLYASSVSCRATVDTGSSVFRSSPVSGTIVNVGSRCCSSSVSVDGSAHVSVVVQDEESTDGCRPVVKRLSATASASVAKASDKAITSVHASPAPVTDHNQNWNLNPELKLKPNLLDGSLIASPAVGGGVSTCLLQQRDDKFKEMSRACGRQISKKVRVCNGGYKTNESYTYIRGRGRGRYVCERCGIRCKKPSMLKKHIRSHLDVRPYACPQCSFSFKTKGNLTKHMKSKSHSRKCAFINSRSMTTRFCSSASYHDDCNDRSEEDDESIDTVSYSGGDADEDIEW</sequence>
<keyword evidence="8" id="KW-0539">Nucleus</keyword>
<evidence type="ECO:0000313" key="13">
    <source>
        <dbReference type="Proteomes" id="UP000270296"/>
    </source>
</evidence>
<dbReference type="GO" id="GO:0008270">
    <property type="term" value="F:zinc ion binding"/>
    <property type="evidence" value="ECO:0007669"/>
    <property type="project" value="UniProtKB-KW"/>
</dbReference>
<protein>
    <recommendedName>
        <fullName evidence="11">C2H2-type domain-containing protein</fullName>
    </recommendedName>
</protein>
<evidence type="ECO:0000256" key="9">
    <source>
        <dbReference type="PROSITE-ProRule" id="PRU00042"/>
    </source>
</evidence>